<proteinExistence type="predicted"/>
<accession>A0AAN8TIN5</accession>
<sequence>MLFLQRKMIYTRL</sequence>
<evidence type="ECO:0000313" key="1">
    <source>
        <dbReference type="EMBL" id="KAK6789168.1"/>
    </source>
</evidence>
<dbReference type="Proteomes" id="UP001371456">
    <property type="component" value="Unassembled WGS sequence"/>
</dbReference>
<organism evidence="1 2">
    <name type="scientific">Solanum bulbocastanum</name>
    <name type="common">Wild potato</name>
    <dbReference type="NCBI Taxonomy" id="147425"/>
    <lineage>
        <taxon>Eukaryota</taxon>
        <taxon>Viridiplantae</taxon>
        <taxon>Streptophyta</taxon>
        <taxon>Embryophyta</taxon>
        <taxon>Tracheophyta</taxon>
        <taxon>Spermatophyta</taxon>
        <taxon>Magnoliopsida</taxon>
        <taxon>eudicotyledons</taxon>
        <taxon>Gunneridae</taxon>
        <taxon>Pentapetalae</taxon>
        <taxon>asterids</taxon>
        <taxon>lamiids</taxon>
        <taxon>Solanales</taxon>
        <taxon>Solanaceae</taxon>
        <taxon>Solanoideae</taxon>
        <taxon>Solaneae</taxon>
        <taxon>Solanum</taxon>
    </lineage>
</organism>
<gene>
    <name evidence="1" type="ORF">RDI58_012967</name>
</gene>
<name>A0AAN8TIN5_SOLBU</name>
<dbReference type="EMBL" id="JBANQN010000005">
    <property type="protein sequence ID" value="KAK6789168.1"/>
    <property type="molecule type" value="Genomic_DNA"/>
</dbReference>
<comment type="caution">
    <text evidence="1">The sequence shown here is derived from an EMBL/GenBank/DDBJ whole genome shotgun (WGS) entry which is preliminary data.</text>
</comment>
<keyword evidence="2" id="KW-1185">Reference proteome</keyword>
<evidence type="ECO:0000313" key="2">
    <source>
        <dbReference type="Proteomes" id="UP001371456"/>
    </source>
</evidence>
<protein>
    <submittedName>
        <fullName evidence="1">Uncharacterized protein</fullName>
    </submittedName>
</protein>
<reference evidence="1 2" key="1">
    <citation type="submission" date="2024-02" db="EMBL/GenBank/DDBJ databases">
        <title>de novo genome assembly of Solanum bulbocastanum strain 11H21.</title>
        <authorList>
            <person name="Hosaka A.J."/>
        </authorList>
    </citation>
    <scope>NUCLEOTIDE SEQUENCE [LARGE SCALE GENOMIC DNA]</scope>
    <source>
        <tissue evidence="1">Young leaves</tissue>
    </source>
</reference>